<dbReference type="PROSITE" id="PS51186">
    <property type="entry name" value="GNAT"/>
    <property type="match status" value="1"/>
</dbReference>
<gene>
    <name evidence="2" type="ORF">WN71_037660</name>
</gene>
<dbReference type="STRING" id="1428628.WN71_037660"/>
<keyword evidence="3" id="KW-1185">Reference proteome</keyword>
<dbReference type="RefSeq" id="WP_046592406.1">
    <property type="nucleotide sequence ID" value="NZ_LAVA02000140.1"/>
</dbReference>
<accession>A0A1J4NKG1</accession>
<protein>
    <submittedName>
        <fullName evidence="2">GNAT family N-acetyltransferase</fullName>
    </submittedName>
</protein>
<feature type="domain" description="N-acetyltransferase" evidence="1">
    <location>
        <begin position="12"/>
        <end position="164"/>
    </location>
</feature>
<dbReference type="Pfam" id="PF13302">
    <property type="entry name" value="Acetyltransf_3"/>
    <property type="match status" value="1"/>
</dbReference>
<dbReference type="InterPro" id="IPR000182">
    <property type="entry name" value="GNAT_dom"/>
</dbReference>
<dbReference type="EMBL" id="LAVA02000140">
    <property type="protein sequence ID" value="OIJ62744.1"/>
    <property type="molecule type" value="Genomic_DNA"/>
</dbReference>
<dbReference type="CDD" id="cd04301">
    <property type="entry name" value="NAT_SF"/>
    <property type="match status" value="1"/>
</dbReference>
<dbReference type="OrthoDB" id="4543915at2"/>
<name>A0A1J4NKG1_9ACTN</name>
<dbReference type="GO" id="GO:0005737">
    <property type="term" value="C:cytoplasm"/>
    <property type="evidence" value="ECO:0007669"/>
    <property type="project" value="TreeGrafter"/>
</dbReference>
<comment type="caution">
    <text evidence="2">The sequence shown here is derived from an EMBL/GenBank/DDBJ whole genome shotgun (WGS) entry which is preliminary data.</text>
</comment>
<dbReference type="PANTHER" id="PTHR43441:SF6">
    <property type="entry name" value="N-ACETYLTRANSFERASE DOMAIN-CONTAINING PROTEIN"/>
    <property type="match status" value="1"/>
</dbReference>
<sequence>MISPTSVDTDRLRLREVQPAEAEELKQGRGAGLDWLGGAPGEGSREAAGLLVAAHGAGLHRPGWGMYALVRQEDGVVVGGMGFHGPPQDDSVEIGFDLHPEARGHGYATEALVALARWALRDPAVGTVVATTTADNTPSQRVMERAGFDRGPDRDGMFFYTLTD</sequence>
<dbReference type="InterPro" id="IPR051908">
    <property type="entry name" value="Ribosomal_N-acetyltransferase"/>
</dbReference>
<dbReference type="Gene3D" id="3.40.630.30">
    <property type="match status" value="1"/>
</dbReference>
<dbReference type="Proteomes" id="UP000034196">
    <property type="component" value="Unassembled WGS sequence"/>
</dbReference>
<evidence type="ECO:0000259" key="1">
    <source>
        <dbReference type="PROSITE" id="PS51186"/>
    </source>
</evidence>
<evidence type="ECO:0000313" key="2">
    <source>
        <dbReference type="EMBL" id="OIJ62744.1"/>
    </source>
</evidence>
<reference evidence="2" key="1">
    <citation type="submission" date="2016-10" db="EMBL/GenBank/DDBJ databases">
        <title>Genome sequence of Streptomyces mangrovisoli MUSC 149.</title>
        <authorList>
            <person name="Lee L.-H."/>
            <person name="Ser H.-L."/>
        </authorList>
    </citation>
    <scope>NUCLEOTIDE SEQUENCE [LARGE SCALE GENOMIC DNA]</scope>
    <source>
        <strain evidence="2">MUSC 149</strain>
    </source>
</reference>
<proteinExistence type="predicted"/>
<dbReference type="SUPFAM" id="SSF55729">
    <property type="entry name" value="Acyl-CoA N-acyltransferases (Nat)"/>
    <property type="match status" value="1"/>
</dbReference>
<dbReference type="GO" id="GO:1990189">
    <property type="term" value="F:protein N-terminal-serine acetyltransferase activity"/>
    <property type="evidence" value="ECO:0007669"/>
    <property type="project" value="TreeGrafter"/>
</dbReference>
<dbReference type="PANTHER" id="PTHR43441">
    <property type="entry name" value="RIBOSOMAL-PROTEIN-SERINE ACETYLTRANSFERASE"/>
    <property type="match status" value="1"/>
</dbReference>
<evidence type="ECO:0000313" key="3">
    <source>
        <dbReference type="Proteomes" id="UP000034196"/>
    </source>
</evidence>
<organism evidence="2 3">
    <name type="scientific">Streptomyces mangrovisoli</name>
    <dbReference type="NCBI Taxonomy" id="1428628"/>
    <lineage>
        <taxon>Bacteria</taxon>
        <taxon>Bacillati</taxon>
        <taxon>Actinomycetota</taxon>
        <taxon>Actinomycetes</taxon>
        <taxon>Kitasatosporales</taxon>
        <taxon>Streptomycetaceae</taxon>
        <taxon>Streptomyces</taxon>
    </lineage>
</organism>
<dbReference type="GO" id="GO:0008999">
    <property type="term" value="F:protein-N-terminal-alanine acetyltransferase activity"/>
    <property type="evidence" value="ECO:0007669"/>
    <property type="project" value="TreeGrafter"/>
</dbReference>
<dbReference type="InterPro" id="IPR016181">
    <property type="entry name" value="Acyl_CoA_acyltransferase"/>
</dbReference>
<dbReference type="AlphaFoldDB" id="A0A1J4NKG1"/>